<keyword evidence="2" id="KW-1185">Reference proteome</keyword>
<sequence length="166" mass="18196">MHTLIVILWGVVLSLFAMSAPARSLPTIPSGAHGVLTITSVKVGSLPFLHGLKGEGRYLTYNAQGKLCQAAPVKLIAGAKTGDRIGFGEREDIEMVVYSEVISKRLLAGQKTVSIDFNIDYQMHNPRTDIQITQGLLREEGFILHPHKAWSSWFGVHSNALKCETI</sequence>
<proteinExistence type="predicted"/>
<organism evidence="1 2">
    <name type="scientific">Marinomonas communis</name>
    <dbReference type="NCBI Taxonomy" id="28254"/>
    <lineage>
        <taxon>Bacteria</taxon>
        <taxon>Pseudomonadati</taxon>
        <taxon>Pseudomonadota</taxon>
        <taxon>Gammaproteobacteria</taxon>
        <taxon>Oceanospirillales</taxon>
        <taxon>Oceanospirillaceae</taxon>
        <taxon>Marinomonas</taxon>
    </lineage>
</organism>
<dbReference type="AlphaFoldDB" id="A0A4R6X321"/>
<dbReference type="Proteomes" id="UP000295729">
    <property type="component" value="Unassembled WGS sequence"/>
</dbReference>
<name>A0A4R6X321_9GAMM</name>
<dbReference type="EMBL" id="SNZA01000006">
    <property type="protein sequence ID" value="TDR06293.1"/>
    <property type="molecule type" value="Genomic_DNA"/>
</dbReference>
<accession>A0A4R6X321</accession>
<dbReference type="RefSeq" id="WP_133564651.1">
    <property type="nucleotide sequence ID" value="NZ_SNZA01000006.1"/>
</dbReference>
<reference evidence="1 2" key="1">
    <citation type="submission" date="2019-03" db="EMBL/GenBank/DDBJ databases">
        <title>Genomic Encyclopedia of Type Strains, Phase IV (KMG-IV): sequencing the most valuable type-strain genomes for metagenomic binning, comparative biology and taxonomic classification.</title>
        <authorList>
            <person name="Goeker M."/>
        </authorList>
    </citation>
    <scope>NUCLEOTIDE SEQUENCE [LARGE SCALE GENOMIC DNA]</scope>
    <source>
        <strain evidence="1 2">DSM 5604</strain>
    </source>
</reference>
<evidence type="ECO:0000313" key="2">
    <source>
        <dbReference type="Proteomes" id="UP000295729"/>
    </source>
</evidence>
<gene>
    <name evidence="1" type="ORF">C8D85_3223</name>
</gene>
<comment type="caution">
    <text evidence="1">The sequence shown here is derived from an EMBL/GenBank/DDBJ whole genome shotgun (WGS) entry which is preliminary data.</text>
</comment>
<dbReference type="OrthoDB" id="6105117at2"/>
<protein>
    <submittedName>
        <fullName evidence="1">Uncharacterized protein</fullName>
    </submittedName>
</protein>
<evidence type="ECO:0000313" key="1">
    <source>
        <dbReference type="EMBL" id="TDR06293.1"/>
    </source>
</evidence>